<feature type="transmembrane region" description="Helical" evidence="1">
    <location>
        <begin position="31"/>
        <end position="50"/>
    </location>
</feature>
<reference evidence="2" key="2">
    <citation type="submission" date="2023-01" db="EMBL/GenBank/DDBJ databases">
        <title>Draft genome sequence of Devosia yakushimensis strain NBRC 103855.</title>
        <authorList>
            <person name="Sun Q."/>
            <person name="Mori K."/>
        </authorList>
    </citation>
    <scope>NUCLEOTIDE SEQUENCE</scope>
    <source>
        <strain evidence="2">NBRC 103855</strain>
    </source>
</reference>
<dbReference type="Proteomes" id="UP001161406">
    <property type="component" value="Unassembled WGS sequence"/>
</dbReference>
<accession>A0ABQ5UGR1</accession>
<keyword evidence="1" id="KW-0812">Transmembrane</keyword>
<keyword evidence="1" id="KW-1133">Transmembrane helix</keyword>
<proteinExistence type="predicted"/>
<evidence type="ECO:0000313" key="2">
    <source>
        <dbReference type="EMBL" id="GLQ09746.1"/>
    </source>
</evidence>
<dbReference type="EMBL" id="BSNG01000001">
    <property type="protein sequence ID" value="GLQ09746.1"/>
    <property type="molecule type" value="Genomic_DNA"/>
</dbReference>
<sequence>MLVLTGLGTLLILPPLTYIFGQPISHFGVPQVVIYLFAWWALVIAGTAILTHWMPRDSTGDEEPD</sequence>
<keyword evidence="1" id="KW-0472">Membrane</keyword>
<comment type="caution">
    <text evidence="2">The sequence shown here is derived from an EMBL/GenBank/DDBJ whole genome shotgun (WGS) entry which is preliminary data.</text>
</comment>
<name>A0ABQ5UGR1_9HYPH</name>
<evidence type="ECO:0000256" key="1">
    <source>
        <dbReference type="SAM" id="Phobius"/>
    </source>
</evidence>
<gene>
    <name evidence="2" type="ORF">GCM10007913_16780</name>
</gene>
<evidence type="ECO:0008006" key="4">
    <source>
        <dbReference type="Google" id="ProtNLM"/>
    </source>
</evidence>
<organism evidence="2 3">
    <name type="scientific">Devosia yakushimensis</name>
    <dbReference type="NCBI Taxonomy" id="470028"/>
    <lineage>
        <taxon>Bacteria</taxon>
        <taxon>Pseudomonadati</taxon>
        <taxon>Pseudomonadota</taxon>
        <taxon>Alphaproteobacteria</taxon>
        <taxon>Hyphomicrobiales</taxon>
        <taxon>Devosiaceae</taxon>
        <taxon>Devosia</taxon>
    </lineage>
</organism>
<evidence type="ECO:0000313" key="3">
    <source>
        <dbReference type="Proteomes" id="UP001161406"/>
    </source>
</evidence>
<keyword evidence="3" id="KW-1185">Reference proteome</keyword>
<protein>
    <recommendedName>
        <fullName evidence="4">DUF3311 domain-containing protein</fullName>
    </recommendedName>
</protein>
<reference evidence="2" key="1">
    <citation type="journal article" date="2014" name="Int. J. Syst. Evol. Microbiol.">
        <title>Complete genome of a new Firmicutes species belonging to the dominant human colonic microbiota ('Ruminococcus bicirculans') reveals two chromosomes and a selective capacity to utilize plant glucans.</title>
        <authorList>
            <consortium name="NISC Comparative Sequencing Program"/>
            <person name="Wegmann U."/>
            <person name="Louis P."/>
            <person name="Goesmann A."/>
            <person name="Henrissat B."/>
            <person name="Duncan S.H."/>
            <person name="Flint H.J."/>
        </authorList>
    </citation>
    <scope>NUCLEOTIDE SEQUENCE</scope>
    <source>
        <strain evidence="2">NBRC 103855</strain>
    </source>
</reference>